<name>A0A0E0I3Q2_ORYNI</name>
<evidence type="ECO:0000313" key="2">
    <source>
        <dbReference type="EnsemblPlants" id="ONIVA07G20870.1"/>
    </source>
</evidence>
<evidence type="ECO:0000313" key="3">
    <source>
        <dbReference type="Proteomes" id="UP000006591"/>
    </source>
</evidence>
<feature type="region of interest" description="Disordered" evidence="1">
    <location>
        <begin position="1"/>
        <end position="83"/>
    </location>
</feature>
<sequence>MRGGGWKGDGGRATGGGGALPSAESSRRGSGRWQHKGEVAVDVRRWHEGKRQVAAQGGGGGRRAAVAPSPLPDLAGGDATGGG</sequence>
<accession>A0A0E0I3Q2</accession>
<protein>
    <submittedName>
        <fullName evidence="2">Uncharacterized protein</fullName>
    </submittedName>
</protein>
<reference evidence="2" key="2">
    <citation type="submission" date="2018-04" db="EMBL/GenBank/DDBJ databases">
        <title>OnivRS2 (Oryza nivara Reference Sequence Version 2).</title>
        <authorList>
            <person name="Zhang J."/>
            <person name="Kudrna D."/>
            <person name="Lee S."/>
            <person name="Talag J."/>
            <person name="Rajasekar S."/>
            <person name="Welchert J."/>
            <person name="Hsing Y.-I."/>
            <person name="Wing R.A."/>
        </authorList>
    </citation>
    <scope>NUCLEOTIDE SEQUENCE [LARGE SCALE GENOMIC DNA]</scope>
    <source>
        <strain evidence="2">SL10</strain>
    </source>
</reference>
<dbReference type="Proteomes" id="UP000006591">
    <property type="component" value="Chromosome 7"/>
</dbReference>
<proteinExistence type="predicted"/>
<dbReference type="AlphaFoldDB" id="A0A0E0I3Q2"/>
<evidence type="ECO:0000256" key="1">
    <source>
        <dbReference type="SAM" id="MobiDB-lite"/>
    </source>
</evidence>
<keyword evidence="3" id="KW-1185">Reference proteome</keyword>
<organism evidence="2">
    <name type="scientific">Oryza nivara</name>
    <name type="common">Indian wild rice</name>
    <name type="synonym">Oryza sativa f. spontanea</name>
    <dbReference type="NCBI Taxonomy" id="4536"/>
    <lineage>
        <taxon>Eukaryota</taxon>
        <taxon>Viridiplantae</taxon>
        <taxon>Streptophyta</taxon>
        <taxon>Embryophyta</taxon>
        <taxon>Tracheophyta</taxon>
        <taxon>Spermatophyta</taxon>
        <taxon>Magnoliopsida</taxon>
        <taxon>Liliopsida</taxon>
        <taxon>Poales</taxon>
        <taxon>Poaceae</taxon>
        <taxon>BOP clade</taxon>
        <taxon>Oryzoideae</taxon>
        <taxon>Oryzeae</taxon>
        <taxon>Oryzinae</taxon>
        <taxon>Oryza</taxon>
    </lineage>
</organism>
<feature type="compositionally biased region" description="Basic and acidic residues" evidence="1">
    <location>
        <begin position="35"/>
        <end position="51"/>
    </location>
</feature>
<dbReference type="OMA" id="DVRRWHE"/>
<dbReference type="HOGENOM" id="CLU_2546521_0_0_1"/>
<dbReference type="Gramene" id="ONIVA07G20870.1">
    <property type="protein sequence ID" value="ONIVA07G20870.1"/>
    <property type="gene ID" value="ONIVA07G20870"/>
</dbReference>
<dbReference type="EnsemblPlants" id="ONIVA07G20870.1">
    <property type="protein sequence ID" value="ONIVA07G20870.1"/>
    <property type="gene ID" value="ONIVA07G20870"/>
</dbReference>
<reference evidence="2" key="1">
    <citation type="submission" date="2015-04" db="UniProtKB">
        <authorList>
            <consortium name="EnsemblPlants"/>
        </authorList>
    </citation>
    <scope>IDENTIFICATION</scope>
    <source>
        <strain evidence="2">SL10</strain>
    </source>
</reference>
<feature type="compositionally biased region" description="Gly residues" evidence="1">
    <location>
        <begin position="1"/>
        <end position="19"/>
    </location>
</feature>